<accession>A0ABV0KRJ1</accession>
<dbReference type="InterPro" id="IPR001387">
    <property type="entry name" value="Cro/C1-type_HTH"/>
</dbReference>
<dbReference type="CDD" id="cd00093">
    <property type="entry name" value="HTH_XRE"/>
    <property type="match status" value="1"/>
</dbReference>
<gene>
    <name evidence="3" type="ORF">NDI38_26030</name>
</gene>
<dbReference type="SUPFAM" id="SSF47413">
    <property type="entry name" value="lambda repressor-like DNA-binding domains"/>
    <property type="match status" value="1"/>
</dbReference>
<feature type="region of interest" description="Disordered" evidence="1">
    <location>
        <begin position="1"/>
        <end position="21"/>
    </location>
</feature>
<name>A0ABV0KRJ1_9CYAN</name>
<evidence type="ECO:0000313" key="3">
    <source>
        <dbReference type="EMBL" id="MEP1061835.1"/>
    </source>
</evidence>
<dbReference type="PROSITE" id="PS50943">
    <property type="entry name" value="HTH_CROC1"/>
    <property type="match status" value="1"/>
</dbReference>
<dbReference type="EMBL" id="JAMPLM010000045">
    <property type="protein sequence ID" value="MEP1061835.1"/>
    <property type="molecule type" value="Genomic_DNA"/>
</dbReference>
<protein>
    <submittedName>
        <fullName evidence="3">Helix-turn-helix domain-containing protein</fullName>
    </submittedName>
</protein>
<dbReference type="Gene3D" id="1.10.260.40">
    <property type="entry name" value="lambda repressor-like DNA-binding domains"/>
    <property type="match status" value="1"/>
</dbReference>
<dbReference type="Proteomes" id="UP001476950">
    <property type="component" value="Unassembled WGS sequence"/>
</dbReference>
<dbReference type="Pfam" id="PF13560">
    <property type="entry name" value="HTH_31"/>
    <property type="match status" value="1"/>
</dbReference>
<dbReference type="RefSeq" id="WP_190448575.1">
    <property type="nucleotide sequence ID" value="NZ_JAMPLM010000045.1"/>
</dbReference>
<keyword evidence="4" id="KW-1185">Reference proteome</keyword>
<reference evidence="3 4" key="1">
    <citation type="submission" date="2022-04" db="EMBL/GenBank/DDBJ databases">
        <title>Positive selection, recombination, and allopatry shape intraspecific diversity of widespread and dominant cyanobacteria.</title>
        <authorList>
            <person name="Wei J."/>
            <person name="Shu W."/>
            <person name="Hu C."/>
        </authorList>
    </citation>
    <scope>NUCLEOTIDE SEQUENCE [LARGE SCALE GENOMIC DNA]</scope>
    <source>
        <strain evidence="3 4">AS-A4</strain>
    </source>
</reference>
<proteinExistence type="predicted"/>
<evidence type="ECO:0000259" key="2">
    <source>
        <dbReference type="PROSITE" id="PS50943"/>
    </source>
</evidence>
<dbReference type="SMART" id="SM00530">
    <property type="entry name" value="HTH_XRE"/>
    <property type="match status" value="1"/>
</dbReference>
<feature type="compositionally biased region" description="Polar residues" evidence="1">
    <location>
        <begin position="1"/>
        <end position="10"/>
    </location>
</feature>
<organism evidence="3 4">
    <name type="scientific">Stenomitos frigidus AS-A4</name>
    <dbReference type="NCBI Taxonomy" id="2933935"/>
    <lineage>
        <taxon>Bacteria</taxon>
        <taxon>Bacillati</taxon>
        <taxon>Cyanobacteriota</taxon>
        <taxon>Cyanophyceae</taxon>
        <taxon>Leptolyngbyales</taxon>
        <taxon>Leptolyngbyaceae</taxon>
        <taxon>Stenomitos</taxon>
    </lineage>
</organism>
<feature type="domain" description="HTH cro/C1-type" evidence="2">
    <location>
        <begin position="13"/>
        <end position="51"/>
    </location>
</feature>
<evidence type="ECO:0000256" key="1">
    <source>
        <dbReference type="SAM" id="MobiDB-lite"/>
    </source>
</evidence>
<sequence length="74" mass="8406">MQRTAETTLGQRMRQRRESKGLTRRKIAVACDVTEGTVVNWEIDKHVPKLTPTQLNTLLTLLGWSLSDMIEPAN</sequence>
<comment type="caution">
    <text evidence="3">The sequence shown here is derived from an EMBL/GenBank/DDBJ whole genome shotgun (WGS) entry which is preliminary data.</text>
</comment>
<dbReference type="InterPro" id="IPR010982">
    <property type="entry name" value="Lambda_DNA-bd_dom_sf"/>
</dbReference>
<evidence type="ECO:0000313" key="4">
    <source>
        <dbReference type="Proteomes" id="UP001476950"/>
    </source>
</evidence>